<dbReference type="InterPro" id="IPR013022">
    <property type="entry name" value="Xyl_isomerase-like_TIM-brl"/>
</dbReference>
<keyword evidence="2" id="KW-0560">Oxidoreductase</keyword>
<dbReference type="AlphaFoldDB" id="A0A085JBM0"/>
<dbReference type="GO" id="GO:0003868">
    <property type="term" value="F:4-hydroxyphenylpyruvate dioxygenase activity"/>
    <property type="evidence" value="ECO:0007669"/>
    <property type="project" value="UniProtKB-EC"/>
</dbReference>
<keyword evidence="2" id="KW-0223">Dioxygenase</keyword>
<keyword evidence="3" id="KW-1185">Reference proteome</keyword>
<sequence>MINRNALFLNTILLGGTTAQKLQAVADAGFAEAELWQQDVQETGGDTAGIRQHLSSLDITLTDYQVLLDFDGAADVHREIKRQQALEILDTAVKVGAGTVLVPANTERGCVQDKIVSDLQWLTAQAVERDLRIAYEAMCWSTCVNTTPAALEIINEVDSPALGLVIDAFHIFALRRTVADLADVPADKIFLVQLSDVREIPDKQQLIDIARHQRLLPGDGVFPLQQLLSCLREKQYQGPLGLEVFNDELKKQPPADAARQAMAALRRLIV</sequence>
<dbReference type="Gene3D" id="3.20.20.150">
    <property type="entry name" value="Divalent-metal-dependent TIM barrel enzymes"/>
    <property type="match status" value="1"/>
</dbReference>
<name>A0A085JBM0_9GAMM</name>
<dbReference type="Proteomes" id="UP000028602">
    <property type="component" value="Unassembled WGS sequence"/>
</dbReference>
<dbReference type="InterPro" id="IPR036237">
    <property type="entry name" value="Xyl_isomerase-like_sf"/>
</dbReference>
<dbReference type="PANTHER" id="PTHR12110:SF21">
    <property type="entry name" value="XYLOSE ISOMERASE-LIKE TIM BARREL DOMAIN-CONTAINING PROTEIN"/>
    <property type="match status" value="1"/>
</dbReference>
<proteinExistence type="predicted"/>
<dbReference type="RefSeq" id="WP_029991608.1">
    <property type="nucleotide sequence ID" value="NZ_ATMJ01000072.1"/>
</dbReference>
<gene>
    <name evidence="2" type="ORF">GTPT_2913</name>
</gene>
<organism evidence="2 3">
    <name type="scientific">Tatumella ptyseos ATCC 33301</name>
    <dbReference type="NCBI Taxonomy" id="1005995"/>
    <lineage>
        <taxon>Bacteria</taxon>
        <taxon>Pseudomonadati</taxon>
        <taxon>Pseudomonadota</taxon>
        <taxon>Gammaproteobacteria</taxon>
        <taxon>Enterobacterales</taxon>
        <taxon>Erwiniaceae</taxon>
        <taxon>Tatumella</taxon>
    </lineage>
</organism>
<evidence type="ECO:0000313" key="3">
    <source>
        <dbReference type="Proteomes" id="UP000028602"/>
    </source>
</evidence>
<feature type="domain" description="Xylose isomerase-like TIM barrel" evidence="1">
    <location>
        <begin position="22"/>
        <end position="267"/>
    </location>
</feature>
<dbReference type="eggNOG" id="COG1082">
    <property type="taxonomic scope" value="Bacteria"/>
</dbReference>
<accession>A0A085JBM0</accession>
<dbReference type="EC" id="1.13.11.27" evidence="2"/>
<dbReference type="SUPFAM" id="SSF51658">
    <property type="entry name" value="Xylose isomerase-like"/>
    <property type="match status" value="1"/>
</dbReference>
<comment type="caution">
    <text evidence="2">The sequence shown here is derived from an EMBL/GenBank/DDBJ whole genome shotgun (WGS) entry which is preliminary data.</text>
</comment>
<dbReference type="Pfam" id="PF01261">
    <property type="entry name" value="AP_endonuc_2"/>
    <property type="match status" value="1"/>
</dbReference>
<dbReference type="PANTHER" id="PTHR12110">
    <property type="entry name" value="HYDROXYPYRUVATE ISOMERASE"/>
    <property type="match status" value="1"/>
</dbReference>
<evidence type="ECO:0000313" key="2">
    <source>
        <dbReference type="EMBL" id="KFD17866.1"/>
    </source>
</evidence>
<protein>
    <submittedName>
        <fullName evidence="2">4-hydroxyphenylpyruvate dioxygenase</fullName>
        <ecNumber evidence="2">1.13.11.27</ecNumber>
    </submittedName>
</protein>
<dbReference type="OrthoDB" id="9780241at2"/>
<dbReference type="EMBL" id="JMPR01000043">
    <property type="protein sequence ID" value="KFD17866.1"/>
    <property type="molecule type" value="Genomic_DNA"/>
</dbReference>
<dbReference type="InterPro" id="IPR050312">
    <property type="entry name" value="IolE/XylAMocC-like"/>
</dbReference>
<keyword evidence="2" id="KW-0670">Pyruvate</keyword>
<evidence type="ECO:0000259" key="1">
    <source>
        <dbReference type="Pfam" id="PF01261"/>
    </source>
</evidence>
<reference evidence="2 3" key="1">
    <citation type="submission" date="2014-05" db="EMBL/GenBank/DDBJ databases">
        <title>ATOL: Assembling a taxonomically balanced genome-scale reconstruction of the evolutionary history of the Enterobacteriaceae.</title>
        <authorList>
            <person name="Plunkett G.III."/>
            <person name="Neeno-Eckwall E.C."/>
            <person name="Glasner J.D."/>
            <person name="Perna N.T."/>
        </authorList>
    </citation>
    <scope>NUCLEOTIDE SEQUENCE [LARGE SCALE GENOMIC DNA]</scope>
    <source>
        <strain evidence="2 3">ATCC 33301</strain>
    </source>
</reference>